<name>A0ABW6UKU1_9ACTN</name>
<accession>A0ABW6UKU1</accession>
<dbReference type="Proteomes" id="UP001602058">
    <property type="component" value="Unassembled WGS sequence"/>
</dbReference>
<dbReference type="RefSeq" id="WP_350951407.1">
    <property type="nucleotide sequence ID" value="NZ_JBEOYX010000002.1"/>
</dbReference>
<organism evidence="1 2">
    <name type="scientific">Streptomyces bluensis</name>
    <dbReference type="NCBI Taxonomy" id="33897"/>
    <lineage>
        <taxon>Bacteria</taxon>
        <taxon>Bacillati</taxon>
        <taxon>Actinomycetota</taxon>
        <taxon>Actinomycetes</taxon>
        <taxon>Kitasatosporales</taxon>
        <taxon>Streptomycetaceae</taxon>
        <taxon>Streptomyces</taxon>
    </lineage>
</organism>
<gene>
    <name evidence="1" type="ORF">ACFY1D_21830</name>
</gene>
<protein>
    <submittedName>
        <fullName evidence="1">Uncharacterized protein</fullName>
    </submittedName>
</protein>
<keyword evidence="2" id="KW-1185">Reference proteome</keyword>
<sequence>MDQPNSEQLLHSEAAKYGITADVIDRAVSVIAAVQRRDRADFRKNFGGELTPDRWLAAYGVSGFRELCTLAAQQAGLGDDGDLIMRIVSAIAPLPEQHADDRPVQFWARPLTAPEEAAFPAYRVIYEDSQADASPGFDWSGALLRRALREAIERAQGAACLEEATGVVVFTDGNLRGAYVARPAPAHAQAACARCGQWEREHTLHERFGSCPQFVASPARLEVVPVP</sequence>
<proteinExistence type="predicted"/>
<dbReference type="EMBL" id="JBIAWJ010000011">
    <property type="protein sequence ID" value="MFF4524033.1"/>
    <property type="molecule type" value="Genomic_DNA"/>
</dbReference>
<evidence type="ECO:0000313" key="2">
    <source>
        <dbReference type="Proteomes" id="UP001602058"/>
    </source>
</evidence>
<evidence type="ECO:0000313" key="1">
    <source>
        <dbReference type="EMBL" id="MFF4524033.1"/>
    </source>
</evidence>
<comment type="caution">
    <text evidence="1">The sequence shown here is derived from an EMBL/GenBank/DDBJ whole genome shotgun (WGS) entry which is preliminary data.</text>
</comment>
<reference evidence="1 2" key="1">
    <citation type="submission" date="2024-10" db="EMBL/GenBank/DDBJ databases">
        <title>The Natural Products Discovery Center: Release of the First 8490 Sequenced Strains for Exploring Actinobacteria Biosynthetic Diversity.</title>
        <authorList>
            <person name="Kalkreuter E."/>
            <person name="Kautsar S.A."/>
            <person name="Yang D."/>
            <person name="Bader C.D."/>
            <person name="Teijaro C.N."/>
            <person name="Fluegel L."/>
            <person name="Davis C.M."/>
            <person name="Simpson J.R."/>
            <person name="Lauterbach L."/>
            <person name="Steele A.D."/>
            <person name="Gui C."/>
            <person name="Meng S."/>
            <person name="Li G."/>
            <person name="Viehrig K."/>
            <person name="Ye F."/>
            <person name="Su P."/>
            <person name="Kiefer A.F."/>
            <person name="Nichols A."/>
            <person name="Cepeda A.J."/>
            <person name="Yan W."/>
            <person name="Fan B."/>
            <person name="Jiang Y."/>
            <person name="Adhikari A."/>
            <person name="Zheng C.-J."/>
            <person name="Schuster L."/>
            <person name="Cowan T.M."/>
            <person name="Smanski M.J."/>
            <person name="Chevrette M.G."/>
            <person name="De Carvalho L.P.S."/>
            <person name="Shen B."/>
        </authorList>
    </citation>
    <scope>NUCLEOTIDE SEQUENCE [LARGE SCALE GENOMIC DNA]</scope>
    <source>
        <strain evidence="1 2">NPDC001390</strain>
    </source>
</reference>